<dbReference type="Proteomes" id="UP001161391">
    <property type="component" value="Unassembled WGS sequence"/>
</dbReference>
<feature type="chain" id="PRO_5047165230" evidence="1">
    <location>
        <begin position="25"/>
        <end position="135"/>
    </location>
</feature>
<keyword evidence="3" id="KW-1185">Reference proteome</keyword>
<protein>
    <submittedName>
        <fullName evidence="2">Uncharacterized protein</fullName>
    </submittedName>
</protein>
<reference evidence="2" key="1">
    <citation type="journal article" date="2014" name="Int. J. Syst. Evol. Microbiol.">
        <title>Complete genome of a new Firmicutes species belonging to the dominant human colonic microbiota ('Ruminococcus bicirculans') reveals two chromosomes and a selective capacity to utilize plant glucans.</title>
        <authorList>
            <consortium name="NISC Comparative Sequencing Program"/>
            <person name="Wegmann U."/>
            <person name="Louis P."/>
            <person name="Goesmann A."/>
            <person name="Henrissat B."/>
            <person name="Duncan S.H."/>
            <person name="Flint H.J."/>
        </authorList>
    </citation>
    <scope>NUCLEOTIDE SEQUENCE</scope>
    <source>
        <strain evidence="2">NBRC 108219</strain>
    </source>
</reference>
<evidence type="ECO:0000313" key="2">
    <source>
        <dbReference type="EMBL" id="GLQ23679.1"/>
    </source>
</evidence>
<proteinExistence type="predicted"/>
<evidence type="ECO:0000256" key="1">
    <source>
        <dbReference type="SAM" id="SignalP"/>
    </source>
</evidence>
<gene>
    <name evidence="2" type="ORF">GCM10007853_15530</name>
</gene>
<name>A0ABQ5V9M4_9PROT</name>
<evidence type="ECO:0000313" key="3">
    <source>
        <dbReference type="Proteomes" id="UP001161391"/>
    </source>
</evidence>
<dbReference type="RefSeq" id="WP_284389321.1">
    <property type="nucleotide sequence ID" value="NZ_BSNK01000001.1"/>
</dbReference>
<accession>A0ABQ5V9M4</accession>
<feature type="signal peptide" evidence="1">
    <location>
        <begin position="1"/>
        <end position="24"/>
    </location>
</feature>
<reference evidence="2" key="2">
    <citation type="submission" date="2023-01" db="EMBL/GenBank/DDBJ databases">
        <title>Draft genome sequence of Algimonas ampicilliniresistens strain NBRC 108219.</title>
        <authorList>
            <person name="Sun Q."/>
            <person name="Mori K."/>
        </authorList>
    </citation>
    <scope>NUCLEOTIDE SEQUENCE</scope>
    <source>
        <strain evidence="2">NBRC 108219</strain>
    </source>
</reference>
<organism evidence="2 3">
    <name type="scientific">Algimonas ampicilliniresistens</name>
    <dbReference type="NCBI Taxonomy" id="1298735"/>
    <lineage>
        <taxon>Bacteria</taxon>
        <taxon>Pseudomonadati</taxon>
        <taxon>Pseudomonadota</taxon>
        <taxon>Alphaproteobacteria</taxon>
        <taxon>Maricaulales</taxon>
        <taxon>Robiginitomaculaceae</taxon>
        <taxon>Algimonas</taxon>
    </lineage>
</organism>
<comment type="caution">
    <text evidence="2">The sequence shown here is derived from an EMBL/GenBank/DDBJ whole genome shotgun (WGS) entry which is preliminary data.</text>
</comment>
<sequence>MNDVMTFKATLLFTVGMVSASAISGCAATNHAGRYANAGCDPIACAPAVPVSQSRYGAPVAQDCCFAPPPIMYVDRIKTVQVDKPVYVDREKIVEVEKPVYIEKEVFIEVPAEPVTCCTYPATPIPAQPHYPKRK</sequence>
<keyword evidence="1" id="KW-0732">Signal</keyword>
<dbReference type="EMBL" id="BSNK01000001">
    <property type="protein sequence ID" value="GLQ23679.1"/>
    <property type="molecule type" value="Genomic_DNA"/>
</dbReference>